<keyword evidence="2" id="KW-1185">Reference proteome</keyword>
<sequence>MTFEENLKPKISDLNQIFLLEYIQFNIVLDFQKDLQVRIPRICLSSDTLMLKIECQALSTQLRNHDI</sequence>
<gene>
    <name evidence="1" type="ORF">KUF71_006050</name>
</gene>
<dbReference type="Proteomes" id="UP001219518">
    <property type="component" value="Unassembled WGS sequence"/>
</dbReference>
<accession>A0AAE1LF90</accession>
<proteinExistence type="predicted"/>
<dbReference type="AlphaFoldDB" id="A0AAE1LF90"/>
<organism evidence="1 2">
    <name type="scientific">Frankliniella fusca</name>
    <dbReference type="NCBI Taxonomy" id="407009"/>
    <lineage>
        <taxon>Eukaryota</taxon>
        <taxon>Metazoa</taxon>
        <taxon>Ecdysozoa</taxon>
        <taxon>Arthropoda</taxon>
        <taxon>Hexapoda</taxon>
        <taxon>Insecta</taxon>
        <taxon>Pterygota</taxon>
        <taxon>Neoptera</taxon>
        <taxon>Paraneoptera</taxon>
        <taxon>Thysanoptera</taxon>
        <taxon>Terebrantia</taxon>
        <taxon>Thripoidea</taxon>
        <taxon>Thripidae</taxon>
        <taxon>Frankliniella</taxon>
    </lineage>
</organism>
<name>A0AAE1LF90_9NEOP</name>
<reference evidence="1" key="2">
    <citation type="journal article" date="2023" name="BMC Genomics">
        <title>Pest status, molecular evolution, and epigenetic factors derived from the genome assembly of Frankliniella fusca, a thysanopteran phytovirus vector.</title>
        <authorList>
            <person name="Catto M.A."/>
            <person name="Labadie P.E."/>
            <person name="Jacobson A.L."/>
            <person name="Kennedy G.G."/>
            <person name="Srinivasan R."/>
            <person name="Hunt B.G."/>
        </authorList>
    </citation>
    <scope>NUCLEOTIDE SEQUENCE</scope>
    <source>
        <strain evidence="1">PL_HMW_Pooled</strain>
    </source>
</reference>
<evidence type="ECO:0000313" key="1">
    <source>
        <dbReference type="EMBL" id="KAK3915982.1"/>
    </source>
</evidence>
<dbReference type="EMBL" id="JAHWGI010000478">
    <property type="protein sequence ID" value="KAK3915982.1"/>
    <property type="molecule type" value="Genomic_DNA"/>
</dbReference>
<reference evidence="1" key="1">
    <citation type="submission" date="2021-07" db="EMBL/GenBank/DDBJ databases">
        <authorList>
            <person name="Catto M.A."/>
            <person name="Jacobson A."/>
            <person name="Kennedy G."/>
            <person name="Labadie P."/>
            <person name="Hunt B.G."/>
            <person name="Srinivasan R."/>
        </authorList>
    </citation>
    <scope>NUCLEOTIDE SEQUENCE</scope>
    <source>
        <strain evidence="1">PL_HMW_Pooled</strain>
        <tissue evidence="1">Head</tissue>
    </source>
</reference>
<evidence type="ECO:0000313" key="2">
    <source>
        <dbReference type="Proteomes" id="UP001219518"/>
    </source>
</evidence>
<comment type="caution">
    <text evidence="1">The sequence shown here is derived from an EMBL/GenBank/DDBJ whole genome shotgun (WGS) entry which is preliminary data.</text>
</comment>
<protein>
    <submittedName>
        <fullName evidence="1">Cleavage and polyadenylation specificity factor subunit 3</fullName>
    </submittedName>
</protein>